<proteinExistence type="predicted"/>
<protein>
    <submittedName>
        <fullName evidence="2">Uncharacterized protein</fullName>
    </submittedName>
</protein>
<dbReference type="EMBL" id="CP005934">
    <property type="protein sequence ID" value="AGN25806.1"/>
    <property type="molecule type" value="Genomic_DNA"/>
</dbReference>
<gene>
    <name evidence="2" type="ORF">MMINT_04240</name>
</gene>
<keyword evidence="1" id="KW-0472">Membrane</keyword>
<keyword evidence="1" id="KW-1133">Transmembrane helix</keyword>
<feature type="transmembrane region" description="Helical" evidence="1">
    <location>
        <begin position="52"/>
        <end position="74"/>
    </location>
</feature>
<accession>R9T842</accession>
<organism evidence="2 3">
    <name type="scientific">Methanomassiliicoccus intestinalis (strain Issoire-Mx1)</name>
    <dbReference type="NCBI Taxonomy" id="1295009"/>
    <lineage>
        <taxon>Archaea</taxon>
        <taxon>Methanobacteriati</taxon>
        <taxon>Thermoplasmatota</taxon>
        <taxon>Thermoplasmata</taxon>
        <taxon>Methanomassiliicoccales</taxon>
        <taxon>Methanomassiliicoccaceae</taxon>
        <taxon>Methanomassiliicoccus</taxon>
    </lineage>
</organism>
<evidence type="ECO:0000313" key="3">
    <source>
        <dbReference type="Proteomes" id="UP000014070"/>
    </source>
</evidence>
<dbReference type="KEGG" id="mer:MMINT_04240"/>
<sequence length="91" mass="10007">MLYAGNAVTANAIKGDYLDKRMIAPVIITVLLLLYFVAFGALWMALEDGMPLIVTIMGLSIPAICIVASVYVLIERIKEIRSGVEDDLDKY</sequence>
<dbReference type="Proteomes" id="UP000014070">
    <property type="component" value="Chromosome"/>
</dbReference>
<dbReference type="STRING" id="1295009.MMINT_04240"/>
<name>R9T842_METII</name>
<evidence type="ECO:0000313" key="2">
    <source>
        <dbReference type="EMBL" id="AGN25806.1"/>
    </source>
</evidence>
<feature type="transmembrane region" description="Helical" evidence="1">
    <location>
        <begin position="23"/>
        <end position="46"/>
    </location>
</feature>
<dbReference type="AlphaFoldDB" id="R9T842"/>
<keyword evidence="3" id="KW-1185">Reference proteome</keyword>
<dbReference type="HOGENOM" id="CLU_185391_0_0_2"/>
<evidence type="ECO:0000256" key="1">
    <source>
        <dbReference type="SAM" id="Phobius"/>
    </source>
</evidence>
<reference evidence="2 3" key="1">
    <citation type="journal article" date="2013" name="Genome Announc.">
        <title>Genome sequence of 'Candidatus Methanomassiliicoccus intestinalis' Issoire-Mx1, a third thermoplasmatales-related methanogenic archaeon from human feces.</title>
        <authorList>
            <person name="Borrel G."/>
            <person name="Harris H.M."/>
            <person name="Parisot N."/>
            <person name="Gaci N."/>
            <person name="Tottey W."/>
            <person name="Mihajlovski A."/>
            <person name="Deane J."/>
            <person name="Gribaldo S."/>
            <person name="Bardot O."/>
            <person name="Peyretaillade E."/>
            <person name="Peyret P."/>
            <person name="O'Toole P.W."/>
            <person name="Brugere J.F."/>
        </authorList>
    </citation>
    <scope>NUCLEOTIDE SEQUENCE [LARGE SCALE GENOMIC DNA]</scope>
    <source>
        <strain evidence="2 3">Issoire-Mx1</strain>
    </source>
</reference>
<dbReference type="InParanoid" id="R9T842"/>
<keyword evidence="1" id="KW-0812">Transmembrane</keyword>